<evidence type="ECO:0000313" key="2">
    <source>
        <dbReference type="Proteomes" id="UP000272942"/>
    </source>
</evidence>
<keyword evidence="2" id="KW-1185">Reference proteome</keyword>
<dbReference type="Proteomes" id="UP000272942">
    <property type="component" value="Unassembled WGS sequence"/>
</dbReference>
<dbReference type="AlphaFoldDB" id="A0A183AD29"/>
<dbReference type="EMBL" id="UZAN01041704">
    <property type="protein sequence ID" value="VDP73842.1"/>
    <property type="molecule type" value="Genomic_DNA"/>
</dbReference>
<organism evidence="3">
    <name type="scientific">Echinostoma caproni</name>
    <dbReference type="NCBI Taxonomy" id="27848"/>
    <lineage>
        <taxon>Eukaryota</taxon>
        <taxon>Metazoa</taxon>
        <taxon>Spiralia</taxon>
        <taxon>Lophotrochozoa</taxon>
        <taxon>Platyhelminthes</taxon>
        <taxon>Trematoda</taxon>
        <taxon>Digenea</taxon>
        <taxon>Plagiorchiida</taxon>
        <taxon>Echinostomata</taxon>
        <taxon>Echinostomatoidea</taxon>
        <taxon>Echinostomatidae</taxon>
        <taxon>Echinostoma</taxon>
    </lineage>
</organism>
<accession>A0A183AD29</accession>
<dbReference type="OrthoDB" id="6219502at2759"/>
<protein>
    <submittedName>
        <fullName evidence="3">TFA2_Winged_2 domain-containing protein</fullName>
    </submittedName>
</protein>
<evidence type="ECO:0000313" key="1">
    <source>
        <dbReference type="EMBL" id="VDP73842.1"/>
    </source>
</evidence>
<gene>
    <name evidence="1" type="ORF">ECPE_LOCUS4863</name>
</gene>
<name>A0A183AD29_9TREM</name>
<reference evidence="1 2" key="2">
    <citation type="submission" date="2018-11" db="EMBL/GenBank/DDBJ databases">
        <authorList>
            <consortium name="Pathogen Informatics"/>
        </authorList>
    </citation>
    <scope>NUCLEOTIDE SEQUENCE [LARGE SCALE GENOMIC DNA]</scope>
    <source>
        <strain evidence="1 2">Egypt</strain>
    </source>
</reference>
<evidence type="ECO:0000313" key="3">
    <source>
        <dbReference type="WBParaSite" id="ECPE_0000487601-mRNA-1"/>
    </source>
</evidence>
<reference evidence="3" key="1">
    <citation type="submission" date="2016-06" db="UniProtKB">
        <authorList>
            <consortium name="WormBaseParasite"/>
        </authorList>
    </citation>
    <scope>IDENTIFICATION</scope>
</reference>
<proteinExistence type="predicted"/>
<sequence>MHVVKTDSPQSNAIRRRRPDPILYDCNLTPQTQKDALAVLQEKYDHENPDSSAHVTLVELDGKLGPRWQMRSVKELEKPKARGEYMIYSLDNGQHKYLIWREQEKRTCCSCCFC</sequence>
<dbReference type="WBParaSite" id="ECPE_0000487601-mRNA-1">
    <property type="protein sequence ID" value="ECPE_0000487601-mRNA-1"/>
    <property type="gene ID" value="ECPE_0000487601"/>
</dbReference>